<dbReference type="PANTHER" id="PTHR24123">
    <property type="entry name" value="ANKYRIN REPEAT-CONTAINING"/>
    <property type="match status" value="1"/>
</dbReference>
<feature type="repeat" description="ANK" evidence="4">
    <location>
        <begin position="172"/>
        <end position="204"/>
    </location>
</feature>
<dbReference type="SUPFAM" id="SSF48403">
    <property type="entry name" value="Ankyrin repeat"/>
    <property type="match status" value="1"/>
</dbReference>
<sequence>MYEDEEEGEEQLSDRVIQLSLHESCQESFLSLAAGTDENLRVAAAVEQGEVLLLSQLLQQSGAFQQRDGRGWLPLHRAAVQPVPEVLRTVLRSATQRRSLEERTAAGESALTLALKAGRAHNVSALLEAGASPHAANGSNETPLAAAVKAGSYEMTHALISCGAWAEQVCWRKWTATHEAARLGRADILMLLLRNGGRVNHKDLTGVTPLAVAAEHGHAHIAELLLSCGGRVNAQACNGDSVLLDAAGSGSTACIRLLLDHGADANLASATGHLPIHKAYAGHHQALKMLMPLTSRRAIKAAGQSPVHSGAEGGRARCLELLLAGGFDVNYRMEARKAENYRDLRRTALYFAVSNGDAECTRILLAAGARTDLDPLSCLLVAVRSGRYDLVELLLASRADVNRCFTAVSDTLFPTALQYCLKDEAMMRLLLNNGYDADKCFQCHHGDAAATGKIPVSLGRAAAPPVGAESQRRCSSLQFCEFIGLCCVLHLSGKVVRILLDYTGHVRICPRLHSILEKQAQWPEIRQVLVLAPVGHLCRLQMRRSLTLRRLNNPKVMNSHIIPPRLKRFLLYQELELSSSTGP</sequence>
<comment type="pathway">
    <text evidence="1">Protein modification; protein ubiquitination.</text>
</comment>
<dbReference type="PRINTS" id="PR01415">
    <property type="entry name" value="ANKYRIN"/>
</dbReference>
<feature type="repeat" description="ANK" evidence="4">
    <location>
        <begin position="238"/>
        <end position="270"/>
    </location>
</feature>
<dbReference type="PANTHER" id="PTHR24123:SF140">
    <property type="entry name" value="ANKYRIN REPEAT AND SOCS BOX CONTAINING 15"/>
    <property type="match status" value="1"/>
</dbReference>
<keyword evidence="7" id="KW-1185">Reference proteome</keyword>
<dbReference type="Gene3D" id="1.25.40.20">
    <property type="entry name" value="Ankyrin repeat-containing domain"/>
    <property type="match status" value="3"/>
</dbReference>
<evidence type="ECO:0000256" key="1">
    <source>
        <dbReference type="ARBA" id="ARBA00004906"/>
    </source>
</evidence>
<dbReference type="SMART" id="SM00248">
    <property type="entry name" value="ANK"/>
    <property type="match status" value="10"/>
</dbReference>
<evidence type="ECO:0000313" key="6">
    <source>
        <dbReference type="Ensembl" id="ENSTNIP00000013317.1"/>
    </source>
</evidence>
<name>H3CYI2_TETNG</name>
<dbReference type="PROSITE" id="PS50297">
    <property type="entry name" value="ANK_REP_REGION"/>
    <property type="match status" value="4"/>
</dbReference>
<dbReference type="Proteomes" id="UP000007303">
    <property type="component" value="Unassembled WGS sequence"/>
</dbReference>
<feature type="repeat" description="ANK" evidence="4">
    <location>
        <begin position="344"/>
        <end position="376"/>
    </location>
</feature>
<dbReference type="InterPro" id="IPR051165">
    <property type="entry name" value="Multifunctional_ANK_Repeat"/>
</dbReference>
<evidence type="ECO:0000256" key="3">
    <source>
        <dbReference type="ARBA" id="ARBA00023043"/>
    </source>
</evidence>
<dbReference type="STRING" id="99883.ENSTNIP00000013317"/>
<dbReference type="GO" id="GO:0016567">
    <property type="term" value="P:protein ubiquitination"/>
    <property type="evidence" value="ECO:0007669"/>
    <property type="project" value="UniProtKB-UniPathway"/>
</dbReference>
<dbReference type="InterPro" id="IPR036770">
    <property type="entry name" value="Ankyrin_rpt-contain_sf"/>
</dbReference>
<feature type="repeat" description="ANK" evidence="4">
    <location>
        <begin position="106"/>
        <end position="138"/>
    </location>
</feature>
<dbReference type="OMA" id="MNTYEEY"/>
<dbReference type="Pfam" id="PF12796">
    <property type="entry name" value="Ank_2"/>
    <property type="match status" value="2"/>
</dbReference>
<protein>
    <submittedName>
        <fullName evidence="6">Ankyrin repeat and SOCS box containing 15</fullName>
    </submittedName>
</protein>
<accession>H3CYI2</accession>
<feature type="repeat" description="ANK" evidence="4">
    <location>
        <begin position="302"/>
        <end position="334"/>
    </location>
</feature>
<keyword evidence="2" id="KW-0677">Repeat</keyword>
<dbReference type="UniPathway" id="UPA00143"/>
<evidence type="ECO:0000313" key="7">
    <source>
        <dbReference type="Proteomes" id="UP000007303"/>
    </source>
</evidence>
<reference evidence="6" key="3">
    <citation type="submission" date="2025-09" db="UniProtKB">
        <authorList>
            <consortium name="Ensembl"/>
        </authorList>
    </citation>
    <scope>IDENTIFICATION</scope>
</reference>
<dbReference type="AlphaFoldDB" id="H3CYI2"/>
<organism evidence="6 7">
    <name type="scientific">Tetraodon nigroviridis</name>
    <name type="common">Spotted green pufferfish</name>
    <name type="synonym">Chelonodon nigroviridis</name>
    <dbReference type="NCBI Taxonomy" id="99883"/>
    <lineage>
        <taxon>Eukaryota</taxon>
        <taxon>Metazoa</taxon>
        <taxon>Chordata</taxon>
        <taxon>Craniata</taxon>
        <taxon>Vertebrata</taxon>
        <taxon>Euteleostomi</taxon>
        <taxon>Actinopterygii</taxon>
        <taxon>Neopterygii</taxon>
        <taxon>Teleostei</taxon>
        <taxon>Neoteleostei</taxon>
        <taxon>Acanthomorphata</taxon>
        <taxon>Eupercaria</taxon>
        <taxon>Tetraodontiformes</taxon>
        <taxon>Tetradontoidea</taxon>
        <taxon>Tetraodontidae</taxon>
        <taxon>Tetraodon</taxon>
    </lineage>
</organism>
<feature type="domain" description="SOCS box" evidence="5">
    <location>
        <begin position="536"/>
        <end position="576"/>
    </location>
</feature>
<evidence type="ECO:0000256" key="4">
    <source>
        <dbReference type="PROSITE-ProRule" id="PRU00023"/>
    </source>
</evidence>
<dbReference type="GeneTree" id="ENSGT00940000157073"/>
<dbReference type="PROSITE" id="PS50225">
    <property type="entry name" value="SOCS"/>
    <property type="match status" value="1"/>
</dbReference>
<proteinExistence type="predicted"/>
<reference evidence="7" key="1">
    <citation type="journal article" date="2004" name="Nature">
        <title>Genome duplication in the teleost fish Tetraodon nigroviridis reveals the early vertebrate proto-karyotype.</title>
        <authorList>
            <person name="Jaillon O."/>
            <person name="Aury J.-M."/>
            <person name="Brunet F."/>
            <person name="Petit J.-L."/>
            <person name="Stange-Thomann N."/>
            <person name="Mauceli E."/>
            <person name="Bouneau L."/>
            <person name="Fischer C."/>
            <person name="Ozouf-Costaz C."/>
            <person name="Bernot A."/>
            <person name="Nicaud S."/>
            <person name="Jaffe D."/>
            <person name="Fisher S."/>
            <person name="Lutfalla G."/>
            <person name="Dossat C."/>
            <person name="Segurens B."/>
            <person name="Dasilva C."/>
            <person name="Salanoubat M."/>
            <person name="Levy M."/>
            <person name="Boudet N."/>
            <person name="Castellano S."/>
            <person name="Anthouard V."/>
            <person name="Jubin C."/>
            <person name="Castelli V."/>
            <person name="Katinka M."/>
            <person name="Vacherie B."/>
            <person name="Biemont C."/>
            <person name="Skalli Z."/>
            <person name="Cattolico L."/>
            <person name="Poulain J."/>
            <person name="De Berardinis V."/>
            <person name="Cruaud C."/>
            <person name="Duprat S."/>
            <person name="Brottier P."/>
            <person name="Coutanceau J.-P."/>
            <person name="Gouzy J."/>
            <person name="Parra G."/>
            <person name="Lardier G."/>
            <person name="Chapple C."/>
            <person name="McKernan K.J."/>
            <person name="McEwan P."/>
            <person name="Bosak S."/>
            <person name="Kellis M."/>
            <person name="Volff J.-N."/>
            <person name="Guigo R."/>
            <person name="Zody M.C."/>
            <person name="Mesirov J."/>
            <person name="Lindblad-Toh K."/>
            <person name="Birren B."/>
            <person name="Nusbaum C."/>
            <person name="Kahn D."/>
            <person name="Robinson-Rechavi M."/>
            <person name="Laudet V."/>
            <person name="Schachter V."/>
            <person name="Quetier F."/>
            <person name="Saurin W."/>
            <person name="Scarpelli C."/>
            <person name="Wincker P."/>
            <person name="Lander E.S."/>
            <person name="Weissenbach J."/>
            <person name="Roest Crollius H."/>
        </authorList>
    </citation>
    <scope>NUCLEOTIDE SEQUENCE [LARGE SCALE GENOMIC DNA]</scope>
</reference>
<dbReference type="InterPro" id="IPR002110">
    <property type="entry name" value="Ankyrin_rpt"/>
</dbReference>
<reference evidence="6" key="2">
    <citation type="submission" date="2025-08" db="UniProtKB">
        <authorList>
            <consortium name="Ensembl"/>
        </authorList>
    </citation>
    <scope>IDENTIFICATION</scope>
</reference>
<feature type="repeat" description="ANK" evidence="4">
    <location>
        <begin position="205"/>
        <end position="237"/>
    </location>
</feature>
<evidence type="ECO:0000256" key="2">
    <source>
        <dbReference type="ARBA" id="ARBA00022737"/>
    </source>
</evidence>
<dbReference type="InterPro" id="IPR001496">
    <property type="entry name" value="SOCS_box"/>
</dbReference>
<dbReference type="HOGENOM" id="CLU_023739_1_0_1"/>
<dbReference type="PROSITE" id="PS50088">
    <property type="entry name" value="ANK_REPEAT"/>
    <property type="match status" value="6"/>
</dbReference>
<dbReference type="InParanoid" id="H3CYI2"/>
<keyword evidence="3 4" id="KW-0040">ANK repeat</keyword>
<dbReference type="Ensembl" id="ENSTNIT00000013509.1">
    <property type="protein sequence ID" value="ENSTNIP00000013317.1"/>
    <property type="gene ID" value="ENSTNIG00000010410.1"/>
</dbReference>
<evidence type="ECO:0000259" key="5">
    <source>
        <dbReference type="PROSITE" id="PS50225"/>
    </source>
</evidence>